<evidence type="ECO:0000313" key="2">
    <source>
        <dbReference type="Proteomes" id="UP000499080"/>
    </source>
</evidence>
<dbReference type="OrthoDB" id="6356248at2759"/>
<proteinExistence type="predicted"/>
<keyword evidence="2" id="KW-1185">Reference proteome</keyword>
<protein>
    <submittedName>
        <fullName evidence="1">Uncharacterized protein</fullName>
    </submittedName>
</protein>
<name>A0A4Y2APN6_ARAVE</name>
<gene>
    <name evidence="1" type="ORF">AVEN_168903_1</name>
</gene>
<dbReference type="AlphaFoldDB" id="A0A4Y2APN6"/>
<dbReference type="EMBL" id="BGPR01081020">
    <property type="protein sequence ID" value="GBL81185.1"/>
    <property type="molecule type" value="Genomic_DNA"/>
</dbReference>
<comment type="caution">
    <text evidence="1">The sequence shown here is derived from an EMBL/GenBank/DDBJ whole genome shotgun (WGS) entry which is preliminary data.</text>
</comment>
<dbReference type="Proteomes" id="UP000499080">
    <property type="component" value="Unassembled WGS sequence"/>
</dbReference>
<reference evidence="1 2" key="1">
    <citation type="journal article" date="2019" name="Sci. Rep.">
        <title>Orb-weaving spider Araneus ventricosus genome elucidates the spidroin gene catalogue.</title>
        <authorList>
            <person name="Kono N."/>
            <person name="Nakamura H."/>
            <person name="Ohtoshi R."/>
            <person name="Moran D.A.P."/>
            <person name="Shinohara A."/>
            <person name="Yoshida Y."/>
            <person name="Fujiwara M."/>
            <person name="Mori M."/>
            <person name="Tomita M."/>
            <person name="Arakawa K."/>
        </authorList>
    </citation>
    <scope>NUCLEOTIDE SEQUENCE [LARGE SCALE GENOMIC DNA]</scope>
</reference>
<organism evidence="1 2">
    <name type="scientific">Araneus ventricosus</name>
    <name type="common">Orbweaver spider</name>
    <name type="synonym">Epeira ventricosa</name>
    <dbReference type="NCBI Taxonomy" id="182803"/>
    <lineage>
        <taxon>Eukaryota</taxon>
        <taxon>Metazoa</taxon>
        <taxon>Ecdysozoa</taxon>
        <taxon>Arthropoda</taxon>
        <taxon>Chelicerata</taxon>
        <taxon>Arachnida</taxon>
        <taxon>Araneae</taxon>
        <taxon>Araneomorphae</taxon>
        <taxon>Entelegynae</taxon>
        <taxon>Araneoidea</taxon>
        <taxon>Araneidae</taxon>
        <taxon>Araneus</taxon>
    </lineage>
</organism>
<evidence type="ECO:0000313" key="1">
    <source>
        <dbReference type="EMBL" id="GBL81185.1"/>
    </source>
</evidence>
<accession>A0A4Y2APN6</accession>
<feature type="non-terminal residue" evidence="1">
    <location>
        <position position="1"/>
    </location>
</feature>
<sequence>WTNYLIWYKKGSSYRNETITEDKLDAKPNCSTLKTCRKFVELKDQTEGTDSVLSETPFSQDNEENFNISKISLSSKDKNMSCLKDLHRSHSLNCSAASFDDRSFEFNRHRKSLANHHRNINYNFRPAAAFGSISPRTHCSCLILAQVSPNIGESTPKINNKLCSSLPNLDLSFETEDKSSLESTHLSNAKSFFSHMERIISCSSIDSGVFKPPVISNDHIIRINVEGNL</sequence>